<evidence type="ECO:0000313" key="1">
    <source>
        <dbReference type="EMBL" id="VDO64316.1"/>
    </source>
</evidence>
<keyword evidence="2" id="KW-1185">Reference proteome</keyword>
<accession>A0A183JDW4</accession>
<evidence type="ECO:0000313" key="3">
    <source>
        <dbReference type="WBParaSite" id="SCUD_0000087601-mRNA-1"/>
    </source>
</evidence>
<dbReference type="InterPro" id="IPR036872">
    <property type="entry name" value="CH_dom_sf"/>
</dbReference>
<dbReference type="Proteomes" id="UP000279833">
    <property type="component" value="Unassembled WGS sequence"/>
</dbReference>
<name>A0A183JDW4_9TREM</name>
<dbReference type="EMBL" id="UZAK01000649">
    <property type="protein sequence ID" value="VDO64316.1"/>
    <property type="molecule type" value="Genomic_DNA"/>
</dbReference>
<evidence type="ECO:0000313" key="2">
    <source>
        <dbReference type="Proteomes" id="UP000279833"/>
    </source>
</evidence>
<sequence length="413" mass="47793">MVSAMPTPASPRELAIGSPDTRKMYLVGSQFRRDAVKYQRCDVNLISPKQVQHLYIKDPEDMLSTKHGIDSPATTQAAIQKYWIKPEHYEQRNFYINPVENTLIRWFQIRLSSYLICGLIDPVNDLTPSNWICGRNLLCLIHRYRPELLPDLLNQLEIDKFDYTDGSDNRRRRRSDDQANYSRLANACSLLSEHFSINFNLKSGSYMIHPIQHCHTIGYNQKKSIVCPKSNSDWIIYLYNIYHVFSQLKLPMSVSITVSAPVLTKSSSVIDVHKSRLPTYSSSDRVNLRKTSVSNFIPRSQRNDNNINKLINGQTLTHFNHTPRSQSHRENLNGIVERGLTTKRREELINMLVLQLYIQINNPKNGQVKVKVHRSMNVNLDLRAGVEEDEMKSVYVCKKKLLKHSFASTRIDY</sequence>
<dbReference type="STRING" id="6186.A0A183JDW4"/>
<dbReference type="AlphaFoldDB" id="A0A183JDW4"/>
<protein>
    <submittedName>
        <fullName evidence="3">39S ribosomal protein L17, mitochondrial</fullName>
    </submittedName>
</protein>
<proteinExistence type="predicted"/>
<organism evidence="3">
    <name type="scientific">Schistosoma curassoni</name>
    <dbReference type="NCBI Taxonomy" id="6186"/>
    <lineage>
        <taxon>Eukaryota</taxon>
        <taxon>Metazoa</taxon>
        <taxon>Spiralia</taxon>
        <taxon>Lophotrochozoa</taxon>
        <taxon>Platyhelminthes</taxon>
        <taxon>Trematoda</taxon>
        <taxon>Digenea</taxon>
        <taxon>Strigeidida</taxon>
        <taxon>Schistosomatoidea</taxon>
        <taxon>Schistosomatidae</taxon>
        <taxon>Schistosoma</taxon>
    </lineage>
</organism>
<reference evidence="1 2" key="2">
    <citation type="submission" date="2018-11" db="EMBL/GenBank/DDBJ databases">
        <authorList>
            <consortium name="Pathogen Informatics"/>
        </authorList>
    </citation>
    <scope>NUCLEOTIDE SEQUENCE [LARGE SCALE GENOMIC DNA]</scope>
    <source>
        <strain evidence="1">Dakar</strain>
        <strain evidence="2">Dakar, Senegal</strain>
    </source>
</reference>
<dbReference type="WBParaSite" id="SCUD_0000087601-mRNA-1">
    <property type="protein sequence ID" value="SCUD_0000087601-mRNA-1"/>
    <property type="gene ID" value="SCUD_0000087601"/>
</dbReference>
<dbReference type="Gene3D" id="1.10.418.10">
    <property type="entry name" value="Calponin-like domain"/>
    <property type="match status" value="1"/>
</dbReference>
<reference evidence="3" key="1">
    <citation type="submission" date="2016-06" db="UniProtKB">
        <authorList>
            <consortium name="WormBaseParasite"/>
        </authorList>
    </citation>
    <scope>IDENTIFICATION</scope>
</reference>
<gene>
    <name evidence="1" type="ORF">SCUD_LOCUS877</name>
</gene>